<dbReference type="EMBL" id="CAMXCT010006596">
    <property type="protein sequence ID" value="CAI4016655.1"/>
    <property type="molecule type" value="Genomic_DNA"/>
</dbReference>
<keyword evidence="4" id="KW-1185">Reference proteome</keyword>
<reference evidence="3 4" key="2">
    <citation type="submission" date="2024-05" db="EMBL/GenBank/DDBJ databases">
        <authorList>
            <person name="Chen Y."/>
            <person name="Shah S."/>
            <person name="Dougan E. K."/>
            <person name="Thang M."/>
            <person name="Chan C."/>
        </authorList>
    </citation>
    <scope>NUCLEOTIDE SEQUENCE [LARGE SCALE GENOMIC DNA]</scope>
</reference>
<gene>
    <name evidence="2" type="ORF">C1SCF055_LOCUS41372</name>
</gene>
<name>A0A9P1DUQ0_9DINO</name>
<dbReference type="Proteomes" id="UP001152797">
    <property type="component" value="Unassembled WGS sequence"/>
</dbReference>
<keyword evidence="1" id="KW-0472">Membrane</keyword>
<dbReference type="OrthoDB" id="437375at2759"/>
<dbReference type="AlphaFoldDB" id="A0A9P1DUQ0"/>
<evidence type="ECO:0000256" key="1">
    <source>
        <dbReference type="SAM" id="Phobius"/>
    </source>
</evidence>
<keyword evidence="1" id="KW-0812">Transmembrane</keyword>
<accession>A0A9P1DUQ0</accession>
<dbReference type="EMBL" id="CAMXCT030006596">
    <property type="protein sequence ID" value="CAL4803967.1"/>
    <property type="molecule type" value="Genomic_DNA"/>
</dbReference>
<protein>
    <submittedName>
        <fullName evidence="3">Cyclic nucleotide-binding domain-containing protein</fullName>
    </submittedName>
</protein>
<evidence type="ECO:0000313" key="3">
    <source>
        <dbReference type="EMBL" id="CAL4803967.1"/>
    </source>
</evidence>
<feature type="transmembrane region" description="Helical" evidence="1">
    <location>
        <begin position="69"/>
        <end position="89"/>
    </location>
</feature>
<comment type="caution">
    <text evidence="2">The sequence shown here is derived from an EMBL/GenBank/DDBJ whole genome shotgun (WGS) entry which is preliminary data.</text>
</comment>
<keyword evidence="1" id="KW-1133">Transmembrane helix</keyword>
<organism evidence="2">
    <name type="scientific">Cladocopium goreaui</name>
    <dbReference type="NCBI Taxonomy" id="2562237"/>
    <lineage>
        <taxon>Eukaryota</taxon>
        <taxon>Sar</taxon>
        <taxon>Alveolata</taxon>
        <taxon>Dinophyceae</taxon>
        <taxon>Suessiales</taxon>
        <taxon>Symbiodiniaceae</taxon>
        <taxon>Cladocopium</taxon>
    </lineage>
</organism>
<reference evidence="2" key="1">
    <citation type="submission" date="2022-10" db="EMBL/GenBank/DDBJ databases">
        <authorList>
            <person name="Chen Y."/>
            <person name="Dougan E. K."/>
            <person name="Chan C."/>
            <person name="Rhodes N."/>
            <person name="Thang M."/>
        </authorList>
    </citation>
    <scope>NUCLEOTIDE SEQUENCE</scope>
</reference>
<feature type="transmembrane region" description="Helical" evidence="1">
    <location>
        <begin position="6"/>
        <end position="24"/>
    </location>
</feature>
<dbReference type="EMBL" id="CAMXCT020006596">
    <property type="protein sequence ID" value="CAL1170030.1"/>
    <property type="molecule type" value="Genomic_DNA"/>
</dbReference>
<sequence>MAGGPVVVFLTIFLVLLYHLTCVLHSISLAKENLEAAYCHSVALAGSVERPLAGEGRCCRPQKLSTSCLGKIMTATAATLWVLFLAGYVRATGDNLDIFSQANLGGA</sequence>
<evidence type="ECO:0000313" key="4">
    <source>
        <dbReference type="Proteomes" id="UP001152797"/>
    </source>
</evidence>
<evidence type="ECO:0000313" key="2">
    <source>
        <dbReference type="EMBL" id="CAI4016655.1"/>
    </source>
</evidence>
<proteinExistence type="predicted"/>